<evidence type="ECO:0000313" key="1">
    <source>
        <dbReference type="EMBL" id="KAA3519295.1"/>
    </source>
</evidence>
<dbReference type="EMBL" id="QUSG01000037">
    <property type="protein sequence ID" value="KAA3519295.1"/>
    <property type="molecule type" value="Genomic_DNA"/>
</dbReference>
<gene>
    <name evidence="1" type="ORF">DXT89_26225</name>
    <name evidence="3" type="ORF">GOZ88_24790</name>
    <name evidence="2" type="ORF">GOZ95_26640</name>
</gene>
<dbReference type="InterPro" id="IPR017946">
    <property type="entry name" value="PLC-like_Pdiesterase_TIM-brl"/>
</dbReference>
<evidence type="ECO:0000313" key="2">
    <source>
        <dbReference type="EMBL" id="MUZ60999.1"/>
    </source>
</evidence>
<sequence length="364" mass="41177">MYNLGKGIQECTETSLLSAVDKLGKRNLVELDAALCADEVPIASHDLSLWRIADVPRKPIREFHSTEVVGKTVVIREVLNANVSDSYVATGDTIQTVDYLLERVFQENDGATVFLDCREFEAHIVAAQLSHRPRYHQKVVITFYTFKYASGEHLVESIEKANPATGWRTTVALMPILFPEELSRLAKGLNLSEDKEDDLFEAGKLWIDSILRQPIRVVAVEIVMAMVTCEQLGDNTESDVIRAFLADFAAVRLAAYLKNEVVVRTKPHLKLATLTRCYDFSVELENMERAEFNFDFLSGRARRRETDERRHIRRGYGIPGNAAVGADWVISDRPEDDMAYLEWLAVGIRRQVDHCAPHLDLLSL</sequence>
<dbReference type="EMBL" id="WPHU01000017">
    <property type="protein sequence ID" value="MVA59315.1"/>
    <property type="molecule type" value="Genomic_DNA"/>
</dbReference>
<comment type="caution">
    <text evidence="3">The sequence shown here is derived from an EMBL/GenBank/DDBJ whole genome shotgun (WGS) entry which is preliminary data.</text>
</comment>
<evidence type="ECO:0000313" key="4">
    <source>
        <dbReference type="Proteomes" id="UP000436692"/>
    </source>
</evidence>
<reference evidence="4 6" key="2">
    <citation type="submission" date="2019-12" db="EMBL/GenBank/DDBJ databases">
        <title>Whole-genome sequencing of Allorhizobium vitis.</title>
        <authorList>
            <person name="Gan H.M."/>
            <person name="Szegedi E."/>
            <person name="Burr T."/>
            <person name="Savka M.A."/>
        </authorList>
    </citation>
    <scope>NUCLEOTIDE SEQUENCE [LARGE SCALE GENOMIC DNA]</scope>
    <source>
        <strain evidence="3 6">CG415</strain>
        <strain evidence="2 4">CG989</strain>
    </source>
</reference>
<dbReference type="EMBL" id="WPHM01000027">
    <property type="protein sequence ID" value="MUZ60999.1"/>
    <property type="molecule type" value="Genomic_DNA"/>
</dbReference>
<dbReference type="SUPFAM" id="SSF51695">
    <property type="entry name" value="PLC-like phosphodiesterases"/>
    <property type="match status" value="1"/>
</dbReference>
<dbReference type="Proteomes" id="UP000440716">
    <property type="component" value="Unassembled WGS sequence"/>
</dbReference>
<dbReference type="OrthoDB" id="8289219at2"/>
<name>A0A109CT64_AGRVI</name>
<dbReference type="Proteomes" id="UP000436911">
    <property type="component" value="Unassembled WGS sequence"/>
</dbReference>
<dbReference type="AlphaFoldDB" id="A0A109CT64"/>
<dbReference type="GO" id="GO:0006629">
    <property type="term" value="P:lipid metabolic process"/>
    <property type="evidence" value="ECO:0007669"/>
    <property type="project" value="InterPro"/>
</dbReference>
<proteinExistence type="predicted"/>
<accession>A0A109CT64</accession>
<evidence type="ECO:0000313" key="5">
    <source>
        <dbReference type="Proteomes" id="UP000436911"/>
    </source>
</evidence>
<organism evidence="3 6">
    <name type="scientific">Agrobacterium vitis</name>
    <name type="common">Rhizobium vitis</name>
    <dbReference type="NCBI Taxonomy" id="373"/>
    <lineage>
        <taxon>Bacteria</taxon>
        <taxon>Pseudomonadati</taxon>
        <taxon>Pseudomonadota</taxon>
        <taxon>Alphaproteobacteria</taxon>
        <taxon>Hyphomicrobiales</taxon>
        <taxon>Rhizobiaceae</taxon>
        <taxon>Rhizobium/Agrobacterium group</taxon>
        <taxon>Agrobacterium</taxon>
    </lineage>
</organism>
<dbReference type="Proteomes" id="UP000436692">
    <property type="component" value="Unassembled WGS sequence"/>
</dbReference>
<reference evidence="1 5" key="1">
    <citation type="submission" date="2018-08" db="EMBL/GenBank/DDBJ databases">
        <title>Genome sequencing of Agrobacterium vitis strain ICMP 10754.</title>
        <authorList>
            <person name="Visnovsky S.B."/>
            <person name="Pitman A.R."/>
        </authorList>
    </citation>
    <scope>NUCLEOTIDE SEQUENCE [LARGE SCALE GENOMIC DNA]</scope>
    <source>
        <strain evidence="1 5">ICMP 10754</strain>
    </source>
</reference>
<dbReference type="Gene3D" id="3.20.20.190">
    <property type="entry name" value="Phosphatidylinositol (PI) phosphodiesterase"/>
    <property type="match status" value="1"/>
</dbReference>
<evidence type="ECO:0000313" key="6">
    <source>
        <dbReference type="Proteomes" id="UP000440716"/>
    </source>
</evidence>
<dbReference type="GO" id="GO:0008081">
    <property type="term" value="F:phosphoric diester hydrolase activity"/>
    <property type="evidence" value="ECO:0007669"/>
    <property type="project" value="InterPro"/>
</dbReference>
<protein>
    <submittedName>
        <fullName evidence="3">Agrocinopine synthase</fullName>
    </submittedName>
</protein>
<evidence type="ECO:0000313" key="3">
    <source>
        <dbReference type="EMBL" id="MVA59315.1"/>
    </source>
</evidence>